<reference evidence="2 3" key="1">
    <citation type="submission" date="2020-07" db="EMBL/GenBank/DDBJ databases">
        <title>Sequencing the genomes of 1000 actinobacteria strains.</title>
        <authorList>
            <person name="Klenk H.-P."/>
        </authorList>
    </citation>
    <scope>NUCLEOTIDE SEQUENCE [LARGE SCALE GENOMIC DNA]</scope>
    <source>
        <strain evidence="2 3">DSM 18448</strain>
    </source>
</reference>
<dbReference type="Proteomes" id="UP000579605">
    <property type="component" value="Unassembled WGS sequence"/>
</dbReference>
<evidence type="ECO:0000256" key="1">
    <source>
        <dbReference type="SAM" id="MobiDB-lite"/>
    </source>
</evidence>
<protein>
    <recommendedName>
        <fullName evidence="4">DUF4913 domain-containing protein</fullName>
    </recommendedName>
</protein>
<feature type="region of interest" description="Disordered" evidence="1">
    <location>
        <begin position="202"/>
        <end position="227"/>
    </location>
</feature>
<keyword evidence="3" id="KW-1185">Reference proteome</keyword>
<comment type="caution">
    <text evidence="2">The sequence shown here is derived from an EMBL/GenBank/DDBJ whole genome shotgun (WGS) entry which is preliminary data.</text>
</comment>
<feature type="compositionally biased region" description="Basic and acidic residues" evidence="1">
    <location>
        <begin position="202"/>
        <end position="215"/>
    </location>
</feature>
<name>A0A852Z8Q1_9ACTN</name>
<organism evidence="2 3">
    <name type="scientific">Actinopolymorpha rutila</name>
    <dbReference type="NCBI Taxonomy" id="446787"/>
    <lineage>
        <taxon>Bacteria</taxon>
        <taxon>Bacillati</taxon>
        <taxon>Actinomycetota</taxon>
        <taxon>Actinomycetes</taxon>
        <taxon>Propionibacteriales</taxon>
        <taxon>Actinopolymorphaceae</taxon>
        <taxon>Actinopolymorpha</taxon>
    </lineage>
</organism>
<evidence type="ECO:0000313" key="2">
    <source>
        <dbReference type="EMBL" id="NYH88232.1"/>
    </source>
</evidence>
<dbReference type="EMBL" id="JACBZH010000001">
    <property type="protein sequence ID" value="NYH88232.1"/>
    <property type="molecule type" value="Genomic_DNA"/>
</dbReference>
<sequence length="227" mass="24827">MTEPDKDSAALAGLAREVEALRRSLGDLDSLPKRVAELAELVAQLGETTAARTRKPPAEGTPSWLALPAIGDTDSTGEVAVAGEAAALLEDLVVWLDQIYLRYTDAAAGLPECWLWHPDVIEELLWLRHTWRAAYEDPDAGSNLAGDWHDRQRPGVVRRIKAAAGACSLESHLPGGEHHHPATTAPLTEALALISKWWETHREETPPQPAEHHIDAVAGRRTARRRP</sequence>
<accession>A0A852Z8Q1</accession>
<evidence type="ECO:0008006" key="4">
    <source>
        <dbReference type="Google" id="ProtNLM"/>
    </source>
</evidence>
<evidence type="ECO:0000313" key="3">
    <source>
        <dbReference type="Proteomes" id="UP000579605"/>
    </source>
</evidence>
<dbReference type="RefSeq" id="WP_179786167.1">
    <property type="nucleotide sequence ID" value="NZ_BAAARR010000004.1"/>
</dbReference>
<gene>
    <name evidence="2" type="ORF">F4554_000870</name>
</gene>
<proteinExistence type="predicted"/>
<dbReference type="AlphaFoldDB" id="A0A852Z8Q1"/>